<dbReference type="EMBL" id="AGNL01023969">
    <property type="protein sequence ID" value="EJK58922.1"/>
    <property type="molecule type" value="Genomic_DNA"/>
</dbReference>
<evidence type="ECO:0000313" key="1">
    <source>
        <dbReference type="EMBL" id="EJK58922.1"/>
    </source>
</evidence>
<dbReference type="SUPFAM" id="SSF50630">
    <property type="entry name" value="Acid proteases"/>
    <property type="match status" value="1"/>
</dbReference>
<keyword evidence="2" id="KW-1185">Reference proteome</keyword>
<gene>
    <name evidence="1" type="ORF">THAOC_20912</name>
</gene>
<reference evidence="1 2" key="1">
    <citation type="journal article" date="2012" name="Genome Biol.">
        <title>Genome and low-iron response of an oceanic diatom adapted to chronic iron limitation.</title>
        <authorList>
            <person name="Lommer M."/>
            <person name="Specht M."/>
            <person name="Roy A.S."/>
            <person name="Kraemer L."/>
            <person name="Andreson R."/>
            <person name="Gutowska M.A."/>
            <person name="Wolf J."/>
            <person name="Bergner S.V."/>
            <person name="Schilhabel M.B."/>
            <person name="Klostermeier U.C."/>
            <person name="Beiko R.G."/>
            <person name="Rosenstiel P."/>
            <person name="Hippler M."/>
            <person name="Laroche J."/>
        </authorList>
    </citation>
    <scope>NUCLEOTIDE SEQUENCE [LARGE SCALE GENOMIC DNA]</scope>
    <source>
        <strain evidence="1 2">CCMP1005</strain>
    </source>
</reference>
<name>K0SKA9_THAOC</name>
<sequence length="358" mass="39466">MLVRSVVLTICVVGGGLAGALRLDRTSSRREVVQASLGLVGGGVLPRASHAASEDRLVVPLEFIPALNAYIVQYWLFGERFGAIIDTGSPFLTAPSTCSKWSYKYRWGCYKPELTKDSGYANTIEGFDNNQGPVVWRNAAFAFEEGQETEELTFGVFGPELLDGPGGLFLGLIKHTDSWIRPSFLGQTGYRSFCCDFRDKPQLVLSKGSLIGESDDYIPLVRTLNQKYRAPPVHYTAKAASFICNGLPLRVDSKNPALVIFDTGLSGMAVSDELFDGRNLQARKNREKTLWGDVRVEFETHQGRTVEISAKNPLTTPLGRDTPWTRFKGNLIVIGLSFLDGRALTIDADEDKLVFNSQ</sequence>
<comment type="caution">
    <text evidence="1">The sequence shown here is derived from an EMBL/GenBank/DDBJ whole genome shotgun (WGS) entry which is preliminary data.</text>
</comment>
<accession>K0SKA9</accession>
<dbReference type="OMA" id="CEEYCAR"/>
<protein>
    <recommendedName>
        <fullName evidence="3">Peptidase A1 domain-containing protein</fullName>
    </recommendedName>
</protein>
<dbReference type="OrthoDB" id="419677at2759"/>
<dbReference type="eggNOG" id="ENOG502S3QI">
    <property type="taxonomic scope" value="Eukaryota"/>
</dbReference>
<dbReference type="Proteomes" id="UP000266841">
    <property type="component" value="Unassembled WGS sequence"/>
</dbReference>
<dbReference type="InterPro" id="IPR021109">
    <property type="entry name" value="Peptidase_aspartic_dom_sf"/>
</dbReference>
<organism evidence="1 2">
    <name type="scientific">Thalassiosira oceanica</name>
    <name type="common">Marine diatom</name>
    <dbReference type="NCBI Taxonomy" id="159749"/>
    <lineage>
        <taxon>Eukaryota</taxon>
        <taxon>Sar</taxon>
        <taxon>Stramenopiles</taxon>
        <taxon>Ochrophyta</taxon>
        <taxon>Bacillariophyta</taxon>
        <taxon>Coscinodiscophyceae</taxon>
        <taxon>Thalassiosirophycidae</taxon>
        <taxon>Thalassiosirales</taxon>
        <taxon>Thalassiosiraceae</taxon>
        <taxon>Thalassiosira</taxon>
    </lineage>
</organism>
<proteinExistence type="predicted"/>
<evidence type="ECO:0008006" key="3">
    <source>
        <dbReference type="Google" id="ProtNLM"/>
    </source>
</evidence>
<dbReference type="AlphaFoldDB" id="K0SKA9"/>
<evidence type="ECO:0000313" key="2">
    <source>
        <dbReference type="Proteomes" id="UP000266841"/>
    </source>
</evidence>